<feature type="region of interest" description="Disordered" evidence="1">
    <location>
        <begin position="32"/>
        <end position="59"/>
    </location>
</feature>
<sequence>MLVDQPAVTIPRPAPLLYAAIARGLSSHFDGPYHLPRGSSHDRHEQEIPATPRVGHSFTAQEPVERLEALRHGKLKSEQGGPPPFICVCLAPNKIALHLVDKRAHGRFDATLMSPCKSPSTANIDLIMQ</sequence>
<evidence type="ECO:0000313" key="3">
    <source>
        <dbReference type="Proteomes" id="UP001444661"/>
    </source>
</evidence>
<name>A0ABR1SK03_9PEZI</name>
<dbReference type="EMBL" id="JAQQWK010000009">
    <property type="protein sequence ID" value="KAK8034661.1"/>
    <property type="molecule type" value="Genomic_DNA"/>
</dbReference>
<comment type="caution">
    <text evidence="2">The sequence shown here is derived from an EMBL/GenBank/DDBJ whole genome shotgun (WGS) entry which is preliminary data.</text>
</comment>
<gene>
    <name evidence="2" type="ORF">PG993_009656</name>
</gene>
<proteinExistence type="predicted"/>
<organism evidence="2 3">
    <name type="scientific">Apiospora rasikravindrae</name>
    <dbReference type="NCBI Taxonomy" id="990691"/>
    <lineage>
        <taxon>Eukaryota</taxon>
        <taxon>Fungi</taxon>
        <taxon>Dikarya</taxon>
        <taxon>Ascomycota</taxon>
        <taxon>Pezizomycotina</taxon>
        <taxon>Sordariomycetes</taxon>
        <taxon>Xylariomycetidae</taxon>
        <taxon>Amphisphaeriales</taxon>
        <taxon>Apiosporaceae</taxon>
        <taxon>Apiospora</taxon>
    </lineage>
</organism>
<reference evidence="2 3" key="1">
    <citation type="submission" date="2023-01" db="EMBL/GenBank/DDBJ databases">
        <title>Analysis of 21 Apiospora genomes using comparative genomics revels a genus with tremendous synthesis potential of carbohydrate active enzymes and secondary metabolites.</title>
        <authorList>
            <person name="Sorensen T."/>
        </authorList>
    </citation>
    <scope>NUCLEOTIDE SEQUENCE [LARGE SCALE GENOMIC DNA]</scope>
    <source>
        <strain evidence="2 3">CBS 33761</strain>
    </source>
</reference>
<protein>
    <submittedName>
        <fullName evidence="2">Uncharacterized protein</fullName>
    </submittedName>
</protein>
<evidence type="ECO:0000313" key="2">
    <source>
        <dbReference type="EMBL" id="KAK8034661.1"/>
    </source>
</evidence>
<dbReference type="Proteomes" id="UP001444661">
    <property type="component" value="Unassembled WGS sequence"/>
</dbReference>
<keyword evidence="3" id="KW-1185">Reference proteome</keyword>
<evidence type="ECO:0000256" key="1">
    <source>
        <dbReference type="SAM" id="MobiDB-lite"/>
    </source>
</evidence>
<accession>A0ABR1SK03</accession>